<accession>A0A7L4ZZ64</accession>
<proteinExistence type="predicted"/>
<dbReference type="Proteomes" id="UP000326380">
    <property type="component" value="Unassembled WGS sequence"/>
</dbReference>
<name>A0A7L4ZZ64_9BACT</name>
<organism evidence="1 2">
    <name type="scientific">Hymenobacter busanensis</name>
    <dbReference type="NCBI Taxonomy" id="2607656"/>
    <lineage>
        <taxon>Bacteria</taxon>
        <taxon>Pseudomonadati</taxon>
        <taxon>Bacteroidota</taxon>
        <taxon>Cytophagia</taxon>
        <taxon>Cytophagales</taxon>
        <taxon>Hymenobacteraceae</taxon>
        <taxon>Hymenobacter</taxon>
    </lineage>
</organism>
<dbReference type="AlphaFoldDB" id="A0A7L4ZZ64"/>
<evidence type="ECO:0000313" key="1">
    <source>
        <dbReference type="EMBL" id="KAA9339473.1"/>
    </source>
</evidence>
<dbReference type="EMBL" id="VTWU01000001">
    <property type="protein sequence ID" value="KAA9339473.1"/>
    <property type="molecule type" value="Genomic_DNA"/>
</dbReference>
<evidence type="ECO:0000313" key="2">
    <source>
        <dbReference type="Proteomes" id="UP000326380"/>
    </source>
</evidence>
<reference evidence="1 2" key="1">
    <citation type="submission" date="2019-09" db="EMBL/GenBank/DDBJ databases">
        <title>Genome sequence of Hymenobacter sp. M3.</title>
        <authorList>
            <person name="Srinivasan S."/>
        </authorList>
    </citation>
    <scope>NUCLEOTIDE SEQUENCE [LARGE SCALE GENOMIC DNA]</scope>
    <source>
        <strain evidence="1 2">M3</strain>
    </source>
</reference>
<sequence>MENLLREGLLMVLAIGYLHSVLGKWLIVLYINIVDQVLDALKNLPVLFSPKHTPMPKSRTRKPRKANHVPHVFNKTTINQNITQNIHYNQNPPAEKKSWLKAIGGFFGALLAGLLGSGDQ</sequence>
<protein>
    <submittedName>
        <fullName evidence="1">Uncharacterized protein</fullName>
    </submittedName>
</protein>
<keyword evidence="2" id="KW-1185">Reference proteome</keyword>
<comment type="caution">
    <text evidence="1">The sequence shown here is derived from an EMBL/GenBank/DDBJ whole genome shotgun (WGS) entry which is preliminary data.</text>
</comment>
<gene>
    <name evidence="1" type="ORF">F0P96_02305</name>
</gene>